<reference evidence="7 8" key="1">
    <citation type="submission" date="2019-03" db="EMBL/GenBank/DDBJ databases">
        <title>Genomic Encyclopedia of Type Strains, Phase IV (KMG-IV): sequencing the most valuable type-strain genomes for metagenomic binning, comparative biology and taxonomic classification.</title>
        <authorList>
            <person name="Goeker M."/>
        </authorList>
    </citation>
    <scope>NUCLEOTIDE SEQUENCE [LARGE SCALE GENOMIC DNA]</scope>
    <source>
        <strain evidence="7 8">DSM 102969</strain>
    </source>
</reference>
<dbReference type="AlphaFoldDB" id="A0A4R6RB53"/>
<evidence type="ECO:0000256" key="5">
    <source>
        <dbReference type="ARBA" id="ARBA00022840"/>
    </source>
</evidence>
<accession>A0A4R6RB53</accession>
<evidence type="ECO:0000256" key="2">
    <source>
        <dbReference type="ARBA" id="ARBA00022679"/>
    </source>
</evidence>
<keyword evidence="8" id="KW-1185">Reference proteome</keyword>
<dbReference type="EMBL" id="SNXY01000009">
    <property type="protein sequence ID" value="TDP83282.1"/>
    <property type="molecule type" value="Genomic_DNA"/>
</dbReference>
<evidence type="ECO:0000256" key="3">
    <source>
        <dbReference type="ARBA" id="ARBA00022741"/>
    </source>
</evidence>
<dbReference type="Gene3D" id="3.40.1190.20">
    <property type="match status" value="1"/>
</dbReference>
<sequence>MLLACGDALIDFVPVTAADGRDAYVPVAGGSNLNIAVAMGRLGAVAGLCGGVSTDMFGQMIAAHLAASKVDLRYVERADLETTLAFVRFVDGEPHYAFYDETTAARLWRYVPGSIPFPAIDAIHTGSTTLINDPSASETLRLVEDAKGITTISFDPNCRPSLVRDKAAYVARMERFAAAADIVRMSDVDFDYLYGGDDYAAKAEAQLAAGAALYIVTRGAKGVLAWHRNTGLVEVGAPKTEVVDTIGAGDTFQGSLLAALSEAGRIERSALDAIDAEGLSAALAFGTRCAAITCSRAGANPPWRHEL</sequence>
<dbReference type="GO" id="GO:0005524">
    <property type="term" value="F:ATP binding"/>
    <property type="evidence" value="ECO:0007669"/>
    <property type="project" value="UniProtKB-KW"/>
</dbReference>
<protein>
    <submittedName>
        <fullName evidence="7">Fructokinase</fullName>
    </submittedName>
</protein>
<feature type="domain" description="Carbohydrate kinase PfkB" evidence="6">
    <location>
        <begin position="4"/>
        <end position="303"/>
    </location>
</feature>
<keyword evidence="3" id="KW-0547">Nucleotide-binding</keyword>
<comment type="caution">
    <text evidence="7">The sequence shown here is derived from an EMBL/GenBank/DDBJ whole genome shotgun (WGS) entry which is preliminary data.</text>
</comment>
<evidence type="ECO:0000256" key="4">
    <source>
        <dbReference type="ARBA" id="ARBA00022777"/>
    </source>
</evidence>
<evidence type="ECO:0000313" key="7">
    <source>
        <dbReference type="EMBL" id="TDP83282.1"/>
    </source>
</evidence>
<dbReference type="Proteomes" id="UP000294547">
    <property type="component" value="Unassembled WGS sequence"/>
</dbReference>
<organism evidence="7 8">
    <name type="scientific">Oharaeibacter diazotrophicus</name>
    <dbReference type="NCBI Taxonomy" id="1920512"/>
    <lineage>
        <taxon>Bacteria</taxon>
        <taxon>Pseudomonadati</taxon>
        <taxon>Pseudomonadota</taxon>
        <taxon>Alphaproteobacteria</taxon>
        <taxon>Hyphomicrobiales</taxon>
        <taxon>Pleomorphomonadaceae</taxon>
        <taxon>Oharaeibacter</taxon>
    </lineage>
</organism>
<keyword evidence="2" id="KW-0808">Transferase</keyword>
<proteinExistence type="inferred from homology"/>
<dbReference type="PANTHER" id="PTHR43085">
    <property type="entry name" value="HEXOKINASE FAMILY MEMBER"/>
    <property type="match status" value="1"/>
</dbReference>
<dbReference type="CDD" id="cd01167">
    <property type="entry name" value="bac_FRK"/>
    <property type="match status" value="1"/>
</dbReference>
<evidence type="ECO:0000256" key="1">
    <source>
        <dbReference type="ARBA" id="ARBA00010688"/>
    </source>
</evidence>
<dbReference type="InterPro" id="IPR050306">
    <property type="entry name" value="PfkB_Carbo_kinase"/>
</dbReference>
<dbReference type="RefSeq" id="WP_126538093.1">
    <property type="nucleotide sequence ID" value="NZ_BSPM01000009.1"/>
</dbReference>
<gene>
    <name evidence="7" type="ORF">EDD54_3241</name>
</gene>
<dbReference type="GO" id="GO:0016301">
    <property type="term" value="F:kinase activity"/>
    <property type="evidence" value="ECO:0007669"/>
    <property type="project" value="UniProtKB-KW"/>
</dbReference>
<keyword evidence="4 7" id="KW-0418">Kinase</keyword>
<dbReference type="Pfam" id="PF00294">
    <property type="entry name" value="PfkB"/>
    <property type="match status" value="1"/>
</dbReference>
<comment type="similarity">
    <text evidence="1">Belongs to the carbohydrate kinase PfkB family.</text>
</comment>
<name>A0A4R6RB53_9HYPH</name>
<dbReference type="PANTHER" id="PTHR43085:SF1">
    <property type="entry name" value="PSEUDOURIDINE KINASE-RELATED"/>
    <property type="match status" value="1"/>
</dbReference>
<dbReference type="SUPFAM" id="SSF53613">
    <property type="entry name" value="Ribokinase-like"/>
    <property type="match status" value="1"/>
</dbReference>
<keyword evidence="5" id="KW-0067">ATP-binding</keyword>
<evidence type="ECO:0000313" key="8">
    <source>
        <dbReference type="Proteomes" id="UP000294547"/>
    </source>
</evidence>
<dbReference type="InterPro" id="IPR011611">
    <property type="entry name" value="PfkB_dom"/>
</dbReference>
<evidence type="ECO:0000259" key="6">
    <source>
        <dbReference type="Pfam" id="PF00294"/>
    </source>
</evidence>
<dbReference type="InterPro" id="IPR029056">
    <property type="entry name" value="Ribokinase-like"/>
</dbReference>
<dbReference type="OrthoDB" id="9795789at2"/>